<dbReference type="EMBL" id="KN824418">
    <property type="protein sequence ID" value="KIM20622.1"/>
    <property type="molecule type" value="Genomic_DNA"/>
</dbReference>
<dbReference type="Proteomes" id="UP000054097">
    <property type="component" value="Unassembled WGS sequence"/>
</dbReference>
<dbReference type="EMBL" id="KN824278">
    <property type="protein sequence ID" value="KIM33697.1"/>
    <property type="molecule type" value="Genomic_DNA"/>
</dbReference>
<feature type="region of interest" description="Disordered" evidence="1">
    <location>
        <begin position="1"/>
        <end position="31"/>
    </location>
</feature>
<keyword evidence="4" id="KW-1185">Reference proteome</keyword>
<proteinExistence type="predicted"/>
<evidence type="ECO:0000313" key="3">
    <source>
        <dbReference type="EMBL" id="KIM33697.1"/>
    </source>
</evidence>
<sequence length="150" mass="16602">MSLSHPTPTSQHAGPDQEDTDHASSPESVQSSWSFLSTRSVKLMVLGELSNNNAQSISANSETTFGDVYRELGPIDINDLVLLEPHFGPRPYWTEARSTSPIGSTCSVIYCIKKWHSTQYTLGVVRSTLRDFPIAICRHDIASHPLFLTI</sequence>
<reference evidence="4" key="2">
    <citation type="submission" date="2015-01" db="EMBL/GenBank/DDBJ databases">
        <title>Evolutionary Origins and Diversification of the Mycorrhizal Mutualists.</title>
        <authorList>
            <consortium name="DOE Joint Genome Institute"/>
            <consortium name="Mycorrhizal Genomics Consortium"/>
            <person name="Kohler A."/>
            <person name="Kuo A."/>
            <person name="Nagy L.G."/>
            <person name="Floudas D."/>
            <person name="Copeland A."/>
            <person name="Barry K.W."/>
            <person name="Cichocki N."/>
            <person name="Veneault-Fourrey C."/>
            <person name="LaButti K."/>
            <person name="Lindquist E.A."/>
            <person name="Lipzen A."/>
            <person name="Lundell T."/>
            <person name="Morin E."/>
            <person name="Murat C."/>
            <person name="Riley R."/>
            <person name="Ohm R."/>
            <person name="Sun H."/>
            <person name="Tunlid A."/>
            <person name="Henrissat B."/>
            <person name="Grigoriev I.V."/>
            <person name="Hibbett D.S."/>
            <person name="Martin F."/>
        </authorList>
    </citation>
    <scope>NUCLEOTIDE SEQUENCE [LARGE SCALE GENOMIC DNA]</scope>
    <source>
        <strain evidence="2 4">MAFF 305830</strain>
    </source>
</reference>
<name>A0A0C2XXW2_SERVB</name>
<evidence type="ECO:0000313" key="2">
    <source>
        <dbReference type="EMBL" id="KIM20622.1"/>
    </source>
</evidence>
<evidence type="ECO:0000313" key="4">
    <source>
        <dbReference type="Proteomes" id="UP000054097"/>
    </source>
</evidence>
<feature type="compositionally biased region" description="Polar residues" evidence="1">
    <location>
        <begin position="1"/>
        <end position="12"/>
    </location>
</feature>
<protein>
    <submittedName>
        <fullName evidence="3">Uncharacterized protein</fullName>
    </submittedName>
</protein>
<dbReference type="HOGENOM" id="CLU_1741699_0_0_1"/>
<reference evidence="3 4" key="1">
    <citation type="submission" date="2014-04" db="EMBL/GenBank/DDBJ databases">
        <authorList>
            <consortium name="DOE Joint Genome Institute"/>
            <person name="Kuo A."/>
            <person name="Zuccaro A."/>
            <person name="Kohler A."/>
            <person name="Nagy L.G."/>
            <person name="Floudas D."/>
            <person name="Copeland A."/>
            <person name="Barry K.W."/>
            <person name="Cichocki N."/>
            <person name="Veneault-Fourrey C."/>
            <person name="LaButti K."/>
            <person name="Lindquist E.A."/>
            <person name="Lipzen A."/>
            <person name="Lundell T."/>
            <person name="Morin E."/>
            <person name="Murat C."/>
            <person name="Sun H."/>
            <person name="Tunlid A."/>
            <person name="Henrissat B."/>
            <person name="Grigoriev I.V."/>
            <person name="Hibbett D.S."/>
            <person name="Martin F."/>
            <person name="Nordberg H.P."/>
            <person name="Cantor M.N."/>
            <person name="Hua S.X."/>
        </authorList>
    </citation>
    <scope>NUCLEOTIDE SEQUENCE [LARGE SCALE GENOMIC DNA]</scope>
    <source>
        <strain evidence="3 4">MAFF 305830</strain>
    </source>
</reference>
<accession>A0A0C2XXW2</accession>
<organism evidence="3 4">
    <name type="scientific">Serendipita vermifera MAFF 305830</name>
    <dbReference type="NCBI Taxonomy" id="933852"/>
    <lineage>
        <taxon>Eukaryota</taxon>
        <taxon>Fungi</taxon>
        <taxon>Dikarya</taxon>
        <taxon>Basidiomycota</taxon>
        <taxon>Agaricomycotina</taxon>
        <taxon>Agaricomycetes</taxon>
        <taxon>Sebacinales</taxon>
        <taxon>Serendipitaceae</taxon>
        <taxon>Serendipita</taxon>
    </lineage>
</organism>
<gene>
    <name evidence="2" type="ORF">M408DRAFT_129683</name>
    <name evidence="3" type="ORF">M408DRAFT_158985</name>
</gene>
<dbReference type="AlphaFoldDB" id="A0A0C2XXW2"/>
<reference evidence="3" key="3">
    <citation type="submission" date="2015-02" db="EMBL/GenBank/DDBJ databases">
        <title>Evolutionary Origins and Diversification of the Mycorrhizal Mutualists.</title>
        <authorList>
            <consortium name="DOE Joint Genome Institute"/>
            <consortium name="Mycorrhizal Genomics Consortium"/>
            <person name="Kohler A."/>
            <person name="Kuo A."/>
            <person name="Nagy L.G."/>
            <person name="Floudas D."/>
            <person name="Copeland A."/>
            <person name="Barry K.W."/>
            <person name="Cichocki N."/>
            <person name="Veneault-Fourrey C."/>
            <person name="LaButti K."/>
            <person name="Lindquist E.A."/>
            <person name="Lipzen A."/>
            <person name="Lundell T."/>
            <person name="Morin E."/>
            <person name="Murat C."/>
            <person name="Riley R."/>
            <person name="Ohm R."/>
            <person name="Sun H."/>
            <person name="Tunlid A."/>
            <person name="Henrissat B."/>
            <person name="Grigoriev I.V."/>
            <person name="Hibbett D.S."/>
            <person name="Martin F."/>
        </authorList>
    </citation>
    <scope>NUCLEOTIDE SEQUENCE</scope>
    <source>
        <strain evidence="3">MAFF 305830</strain>
    </source>
</reference>
<evidence type="ECO:0000256" key="1">
    <source>
        <dbReference type="SAM" id="MobiDB-lite"/>
    </source>
</evidence>